<name>A0A6N7XR45_9ACTN</name>
<proteinExistence type="predicted"/>
<keyword evidence="5" id="KW-0460">Magnesium</keyword>
<protein>
    <submittedName>
        <fullName evidence="7">CRISPR-associated endonuclease Cas2</fullName>
    </submittedName>
</protein>
<keyword evidence="4" id="KW-0378">Hydrolase</keyword>
<evidence type="ECO:0000256" key="4">
    <source>
        <dbReference type="ARBA" id="ARBA00022801"/>
    </source>
</evidence>
<dbReference type="NCBIfam" id="TIGR01573">
    <property type="entry name" value="cas2"/>
    <property type="match status" value="1"/>
</dbReference>
<evidence type="ECO:0000256" key="6">
    <source>
        <dbReference type="ARBA" id="ARBA00023118"/>
    </source>
</evidence>
<dbReference type="RefSeq" id="WP_154434602.1">
    <property type="nucleotide sequence ID" value="NZ_VUNC01000003.1"/>
</dbReference>
<keyword evidence="6" id="KW-0051">Antiviral defense</keyword>
<evidence type="ECO:0000313" key="7">
    <source>
        <dbReference type="EMBL" id="MST72456.1"/>
    </source>
</evidence>
<accession>A0A6N7XR45</accession>
<evidence type="ECO:0000256" key="1">
    <source>
        <dbReference type="ARBA" id="ARBA00022722"/>
    </source>
</evidence>
<gene>
    <name evidence="7" type="primary">cas2</name>
    <name evidence="7" type="ORF">FYJ68_04955</name>
</gene>
<dbReference type="Proteomes" id="UP000469325">
    <property type="component" value="Unassembled WGS sequence"/>
</dbReference>
<evidence type="ECO:0000256" key="2">
    <source>
        <dbReference type="ARBA" id="ARBA00022723"/>
    </source>
</evidence>
<dbReference type="InterPro" id="IPR021127">
    <property type="entry name" value="CRISPR_associated_Cas2"/>
</dbReference>
<evidence type="ECO:0000256" key="5">
    <source>
        <dbReference type="ARBA" id="ARBA00022842"/>
    </source>
</evidence>
<evidence type="ECO:0000256" key="3">
    <source>
        <dbReference type="ARBA" id="ARBA00022759"/>
    </source>
</evidence>
<keyword evidence="2" id="KW-0479">Metal-binding</keyword>
<sequence>MRIVVMLRPTNRRGTKTEYTAYRKRLVTLGYSLVQPEVCIRAVPSRKTAARCLRDLEEHVPTTGSICAFCMTERQFAGVRYLVGGRDYQEERVGVRTMVEL</sequence>
<keyword evidence="3 7" id="KW-0255">Endonuclease</keyword>
<reference evidence="7 8" key="1">
    <citation type="submission" date="2019-08" db="EMBL/GenBank/DDBJ databases">
        <title>In-depth cultivation of the pig gut microbiome towards novel bacterial diversity and tailored functional studies.</title>
        <authorList>
            <person name="Wylensek D."/>
            <person name="Hitch T.C.A."/>
            <person name="Clavel T."/>
        </authorList>
    </citation>
    <scope>NUCLEOTIDE SEQUENCE [LARGE SCALE GENOMIC DNA]</scope>
    <source>
        <strain evidence="7 8">CA-Schmier-601-WT-1</strain>
    </source>
</reference>
<evidence type="ECO:0000313" key="8">
    <source>
        <dbReference type="Proteomes" id="UP000469325"/>
    </source>
</evidence>
<dbReference type="AlphaFoldDB" id="A0A6N7XR45"/>
<dbReference type="GO" id="GO:0043571">
    <property type="term" value="P:maintenance of CRISPR repeat elements"/>
    <property type="evidence" value="ECO:0007669"/>
    <property type="project" value="InterPro"/>
</dbReference>
<keyword evidence="8" id="KW-1185">Reference proteome</keyword>
<keyword evidence="1" id="KW-0540">Nuclease</keyword>
<organism evidence="7 8">
    <name type="scientific">Olsenella porci</name>
    <dbReference type="NCBI Taxonomy" id="2652279"/>
    <lineage>
        <taxon>Bacteria</taxon>
        <taxon>Bacillati</taxon>
        <taxon>Actinomycetota</taxon>
        <taxon>Coriobacteriia</taxon>
        <taxon>Coriobacteriales</taxon>
        <taxon>Atopobiaceae</taxon>
        <taxon>Olsenella</taxon>
    </lineage>
</organism>
<dbReference type="GO" id="GO:0004521">
    <property type="term" value="F:RNA endonuclease activity"/>
    <property type="evidence" value="ECO:0007669"/>
    <property type="project" value="InterPro"/>
</dbReference>
<dbReference type="EMBL" id="VUNC01000003">
    <property type="protein sequence ID" value="MST72456.1"/>
    <property type="molecule type" value="Genomic_DNA"/>
</dbReference>
<comment type="caution">
    <text evidence="7">The sequence shown here is derived from an EMBL/GenBank/DDBJ whole genome shotgun (WGS) entry which is preliminary data.</text>
</comment>